<accession>A0AAD2FXH3</accession>
<comment type="caution">
    <text evidence="3">The sequence shown here is derived from an EMBL/GenBank/DDBJ whole genome shotgun (WGS) entry which is preliminary data.</text>
</comment>
<dbReference type="EMBL" id="CAKOGP040001897">
    <property type="protein sequence ID" value="CAJ1955835.1"/>
    <property type="molecule type" value="Genomic_DNA"/>
</dbReference>
<dbReference type="AlphaFoldDB" id="A0AAD2FXH3"/>
<gene>
    <name evidence="3" type="ORF">CYCCA115_LOCUS15946</name>
</gene>
<feature type="compositionally biased region" description="Low complexity" evidence="2">
    <location>
        <begin position="204"/>
        <end position="218"/>
    </location>
</feature>
<keyword evidence="1" id="KW-0175">Coiled coil</keyword>
<evidence type="ECO:0000256" key="1">
    <source>
        <dbReference type="SAM" id="Coils"/>
    </source>
</evidence>
<reference evidence="3" key="1">
    <citation type="submission" date="2023-08" db="EMBL/GenBank/DDBJ databases">
        <authorList>
            <person name="Audoor S."/>
            <person name="Bilcke G."/>
        </authorList>
    </citation>
    <scope>NUCLEOTIDE SEQUENCE</scope>
</reference>
<dbReference type="Proteomes" id="UP001295423">
    <property type="component" value="Unassembled WGS sequence"/>
</dbReference>
<proteinExistence type="predicted"/>
<evidence type="ECO:0000313" key="4">
    <source>
        <dbReference type="Proteomes" id="UP001295423"/>
    </source>
</evidence>
<organism evidence="3 4">
    <name type="scientific">Cylindrotheca closterium</name>
    <dbReference type="NCBI Taxonomy" id="2856"/>
    <lineage>
        <taxon>Eukaryota</taxon>
        <taxon>Sar</taxon>
        <taxon>Stramenopiles</taxon>
        <taxon>Ochrophyta</taxon>
        <taxon>Bacillariophyta</taxon>
        <taxon>Bacillariophyceae</taxon>
        <taxon>Bacillariophycidae</taxon>
        <taxon>Bacillariales</taxon>
        <taxon>Bacillariaceae</taxon>
        <taxon>Cylindrotheca</taxon>
    </lineage>
</organism>
<feature type="region of interest" description="Disordered" evidence="2">
    <location>
        <begin position="197"/>
        <end position="219"/>
    </location>
</feature>
<evidence type="ECO:0000313" key="3">
    <source>
        <dbReference type="EMBL" id="CAJ1955835.1"/>
    </source>
</evidence>
<evidence type="ECO:0000256" key="2">
    <source>
        <dbReference type="SAM" id="MobiDB-lite"/>
    </source>
</evidence>
<feature type="coiled-coil region" evidence="1">
    <location>
        <begin position="116"/>
        <end position="143"/>
    </location>
</feature>
<sequence length="272" mass="30648">MNFPRCSYLDNCYRIAYGIDPPGDKLDTNIDIADDSTDTEEMTLDEPLKIPHAKKNKFGKSICFKLPNDVLHCTVYPLVRFDDSMEITISLDGKFIEKKLLKRIPKDASELLNGAVDQNNLLYASAEAKIRRMKKEMNEWEKVDDDPLLQFGEEMAPFFVDRHGRHQDSYTLDTVEQTVSFCVRTLSSMKANRLPPVIKSKQNSPARSSTTRSTASVSGQYINTGFEDMQIEIPTEATTTAATAAPGFVPQMSPEEWAAMQKVIKMFGQTTL</sequence>
<name>A0AAD2FXH3_9STRA</name>
<keyword evidence="4" id="KW-1185">Reference proteome</keyword>
<protein>
    <submittedName>
        <fullName evidence="3">Uncharacterized protein</fullName>
    </submittedName>
</protein>